<keyword evidence="4" id="KW-0963">Cytoplasm</keyword>
<evidence type="ECO:0000256" key="6">
    <source>
        <dbReference type="ARBA" id="ARBA00022553"/>
    </source>
</evidence>
<sequence>MAPLTPYSYIQCPCSESSPAADSSAAKGEPDDDRTFDPRAPRANYSLYPLEYLNYCEDCHQIRCPRCVNEEIVTYYCPNCLFEVPSSNLKNEGNRCTRSCFQCPCCIGPLAVTSLETPPDRSLLAAEGAAPPAGPYILSCSYCQWSSAEIGIKFDKPNGIYQQLAKINNGGQARLTAKEYKERRKDKEARAETPLKSEDVDHELHFAQLKTFYQTQLANSNPQAAGLSSFSDLGIASPGSLSRIMSIYTGTHTSHKQSRSKIPIMREALDLDEGLKVANLDDSARIAQLRESTIDDTVTAEQNASQPTPVRFASELRPIPYLLRTKRSKRCPLCRHIISKPEAKISNTRFRIRLVAGSYIPTIFIRPLHSEAGNIPSAMRPPVPQELWLAPLKPAQYLLTFKNPIFEAVKVTLATPAKTPGRFPSTVTVLCPQFEIDANTDMWDDALKGEERRRRGEEGAAGQQQPEPGKIWERGRNWVSVVVEVVPASLRLDLVTAGPDGGEPDRSPLKEDEDVLEIPMFVRIEWEAEAQNEVGAAPGKEKEAKEKRELAYCYTLDAEPIFDQPVVVRDHTLLLLTHAHARGRPGIIYLFQS</sequence>
<comment type="similarity">
    <text evidence="11">Belongs to the dynactin subunit 4 family.</text>
</comment>
<dbReference type="GO" id="GO:0001725">
    <property type="term" value="C:stress fiber"/>
    <property type="evidence" value="ECO:0007669"/>
    <property type="project" value="UniProtKB-SubCell"/>
</dbReference>
<evidence type="ECO:0000256" key="13">
    <source>
        <dbReference type="ARBA" id="ARBA00093507"/>
    </source>
</evidence>
<keyword evidence="8" id="KW-0007">Acetylation</keyword>
<protein>
    <recommendedName>
        <fullName evidence="12">Dynactin subunit 4</fullName>
    </recommendedName>
</protein>
<feature type="compositionally biased region" description="Low complexity" evidence="14">
    <location>
        <begin position="15"/>
        <end position="26"/>
    </location>
</feature>
<dbReference type="InterPro" id="IPR008603">
    <property type="entry name" value="DCTN4"/>
</dbReference>
<feature type="non-terminal residue" evidence="15">
    <location>
        <position position="593"/>
    </location>
</feature>
<evidence type="ECO:0000256" key="5">
    <source>
        <dbReference type="ARBA" id="ARBA00022499"/>
    </source>
</evidence>
<evidence type="ECO:0000313" key="15">
    <source>
        <dbReference type="EMBL" id="CRK28870.1"/>
    </source>
</evidence>
<evidence type="ECO:0000256" key="14">
    <source>
        <dbReference type="SAM" id="MobiDB-lite"/>
    </source>
</evidence>
<evidence type="ECO:0000256" key="11">
    <source>
        <dbReference type="ARBA" id="ARBA00034776"/>
    </source>
</evidence>
<dbReference type="Pfam" id="PF05502">
    <property type="entry name" value="Dynactin_p62"/>
    <property type="match status" value="1"/>
</dbReference>
<organism evidence="15 16">
    <name type="scientific">Verticillium longisporum</name>
    <name type="common">Verticillium dahliae var. longisporum</name>
    <dbReference type="NCBI Taxonomy" id="100787"/>
    <lineage>
        <taxon>Eukaryota</taxon>
        <taxon>Fungi</taxon>
        <taxon>Dikarya</taxon>
        <taxon>Ascomycota</taxon>
        <taxon>Pezizomycotina</taxon>
        <taxon>Sordariomycetes</taxon>
        <taxon>Hypocreomycetidae</taxon>
        <taxon>Glomerellales</taxon>
        <taxon>Plectosphaerellaceae</taxon>
        <taxon>Verticillium</taxon>
    </lineage>
</organism>
<dbReference type="GO" id="GO:0005869">
    <property type="term" value="C:dynactin complex"/>
    <property type="evidence" value="ECO:0007669"/>
    <property type="project" value="InterPro"/>
</dbReference>
<evidence type="ECO:0000256" key="2">
    <source>
        <dbReference type="ARBA" id="ARBA00004529"/>
    </source>
</evidence>
<keyword evidence="16" id="KW-1185">Reference proteome</keyword>
<keyword evidence="10" id="KW-0206">Cytoskeleton</keyword>
<evidence type="ECO:0000256" key="1">
    <source>
        <dbReference type="ARBA" id="ARBA00004300"/>
    </source>
</evidence>
<evidence type="ECO:0000256" key="12">
    <source>
        <dbReference type="ARBA" id="ARBA00034864"/>
    </source>
</evidence>
<keyword evidence="5" id="KW-1017">Isopeptide bond</keyword>
<feature type="region of interest" description="Disordered" evidence="14">
    <location>
        <begin position="15"/>
        <end position="40"/>
    </location>
</feature>
<reference evidence="15 16" key="1">
    <citation type="submission" date="2015-05" db="EMBL/GenBank/DDBJ databases">
        <authorList>
            <person name="Wang D.B."/>
            <person name="Wang M."/>
        </authorList>
    </citation>
    <scope>NUCLEOTIDE SEQUENCE [LARGE SCALE GENOMIC DNA]</scope>
    <source>
        <strain evidence="15">VL1</strain>
    </source>
</reference>
<accession>A0A0G4M4N5</accession>
<comment type="subcellular location">
    <subcellularLocation>
        <location evidence="1">Cytoplasm</location>
        <location evidence="1">Cytoskeleton</location>
        <location evidence="1">Microtubule organizing center</location>
        <location evidence="1">Centrosome</location>
    </subcellularLocation>
    <subcellularLocation>
        <location evidence="2">Cytoplasm</location>
        <location evidence="2">Cytoskeleton</location>
        <location evidence="2">Stress fiber</location>
    </subcellularLocation>
    <subcellularLocation>
        <location evidence="3">Cytoplasm</location>
        <location evidence="3">Myofibril</location>
    </subcellularLocation>
</comment>
<evidence type="ECO:0000256" key="7">
    <source>
        <dbReference type="ARBA" id="ARBA00022843"/>
    </source>
</evidence>
<dbReference type="PANTHER" id="PTHR13034">
    <property type="entry name" value="DYNACTIN P62 SUBUNIT"/>
    <property type="match status" value="1"/>
</dbReference>
<dbReference type="EMBL" id="CVQH01020885">
    <property type="protein sequence ID" value="CRK28870.1"/>
    <property type="molecule type" value="Genomic_DNA"/>
</dbReference>
<gene>
    <name evidence="15" type="ORF">BN1708_015351</name>
</gene>
<evidence type="ECO:0000256" key="4">
    <source>
        <dbReference type="ARBA" id="ARBA00022490"/>
    </source>
</evidence>
<name>A0A0G4M4N5_VERLO</name>
<keyword evidence="6" id="KW-0597">Phosphoprotein</keyword>
<proteinExistence type="inferred from homology"/>
<dbReference type="PANTHER" id="PTHR13034:SF2">
    <property type="entry name" value="DYNACTIN SUBUNIT 4"/>
    <property type="match status" value="1"/>
</dbReference>
<dbReference type="Proteomes" id="UP000044602">
    <property type="component" value="Unassembled WGS sequence"/>
</dbReference>
<evidence type="ECO:0000256" key="10">
    <source>
        <dbReference type="ARBA" id="ARBA00023212"/>
    </source>
</evidence>
<dbReference type="AlphaFoldDB" id="A0A0G4M4N5"/>
<evidence type="ECO:0000256" key="8">
    <source>
        <dbReference type="ARBA" id="ARBA00022990"/>
    </source>
</evidence>
<comment type="subunit">
    <text evidence="13">Subunit of dynactin, a multiprotein complex part of a tripartite complex with dynein and a adapter, such as BICDL1, BICD2 or HOOK3. The dynactin complex is built around ACTR1A/ACTB filament and consists of an actin-related filament composed of a shoulder domain, a pointed end and a barbed end. Its length is defined by its flexible shoulder domain. The soulder is composed of 2 DCTN1 subunits, 4 DCTN2 and 2 DCTN3. The 4 DCNT2 (via N-terminus) bind the ACTR1A filament and act as molecular rulers to determine the length. The pointed end is important for binding dynein-dynactin cargo adapters. Consists of 4 subunits: ACTR10, DCNT4, DCTN5 and DCTN6. The barbed end is composed of a CAPZA1:CAPZB heterodimers, which binds ACTR1A/ACTB filament and dynactin and stabilizes dynactin. Interacts with ATP7B, but not ATP7A, in a copper-dependent manner. Interacts with ANK2; this interaction is required for localization at costameres. Interacts with N4BP2L1.</text>
</comment>
<feature type="region of interest" description="Disordered" evidence="14">
    <location>
        <begin position="451"/>
        <end position="470"/>
    </location>
</feature>
<keyword evidence="9" id="KW-0175">Coiled coil</keyword>
<evidence type="ECO:0000256" key="9">
    <source>
        <dbReference type="ARBA" id="ARBA00023054"/>
    </source>
</evidence>
<evidence type="ECO:0000313" key="16">
    <source>
        <dbReference type="Proteomes" id="UP000044602"/>
    </source>
</evidence>
<feature type="compositionally biased region" description="Low complexity" evidence="14">
    <location>
        <begin position="460"/>
        <end position="469"/>
    </location>
</feature>
<dbReference type="STRING" id="100787.A0A0G4M4N5"/>
<keyword evidence="7" id="KW-0832">Ubl conjugation</keyword>
<evidence type="ECO:0000256" key="3">
    <source>
        <dbReference type="ARBA" id="ARBA00004657"/>
    </source>
</evidence>